<dbReference type="NCBIfam" id="TIGR01007">
    <property type="entry name" value="eps_fam"/>
    <property type="match status" value="1"/>
</dbReference>
<dbReference type="InterPro" id="IPR032807">
    <property type="entry name" value="GNVR"/>
</dbReference>
<keyword evidence="8" id="KW-0175">Coiled coil</keyword>
<dbReference type="InterPro" id="IPR005702">
    <property type="entry name" value="Wzc-like_C"/>
</dbReference>
<dbReference type="InterPro" id="IPR003856">
    <property type="entry name" value="LPS_length_determ_N"/>
</dbReference>
<dbReference type="CDD" id="cd05387">
    <property type="entry name" value="BY-kinase"/>
    <property type="match status" value="1"/>
</dbReference>
<evidence type="ECO:0000313" key="12">
    <source>
        <dbReference type="EMBL" id="GAA4328974.1"/>
    </source>
</evidence>
<dbReference type="InterPro" id="IPR033756">
    <property type="entry name" value="YlxH/NBP35"/>
</dbReference>
<accession>A0ABP8GRS0</accession>
<keyword evidence="4" id="KW-0547">Nucleotide-binding</keyword>
<dbReference type="Pfam" id="PF02706">
    <property type="entry name" value="Wzz"/>
    <property type="match status" value="1"/>
</dbReference>
<evidence type="ECO:0000256" key="4">
    <source>
        <dbReference type="ARBA" id="ARBA00022741"/>
    </source>
</evidence>
<dbReference type="SUPFAM" id="SSF52540">
    <property type="entry name" value="P-loop containing nucleoside triphosphate hydrolases"/>
    <property type="match status" value="1"/>
</dbReference>
<keyword evidence="3 9" id="KW-0812">Transmembrane</keyword>
<keyword evidence="5" id="KW-0067">ATP-binding</keyword>
<comment type="caution">
    <text evidence="12">The sequence shown here is derived from an EMBL/GenBank/DDBJ whole genome shotgun (WGS) entry which is preliminary data.</text>
</comment>
<keyword evidence="12" id="KW-0418">Kinase</keyword>
<comment type="subcellular location">
    <subcellularLocation>
        <location evidence="1">Cell membrane</location>
        <topology evidence="1">Multi-pass membrane protein</topology>
    </subcellularLocation>
</comment>
<evidence type="ECO:0000256" key="7">
    <source>
        <dbReference type="ARBA" id="ARBA00023136"/>
    </source>
</evidence>
<evidence type="ECO:0000256" key="9">
    <source>
        <dbReference type="SAM" id="Phobius"/>
    </source>
</evidence>
<keyword evidence="2" id="KW-1003">Cell membrane</keyword>
<dbReference type="GO" id="GO:0016301">
    <property type="term" value="F:kinase activity"/>
    <property type="evidence" value="ECO:0007669"/>
    <property type="project" value="UniProtKB-KW"/>
</dbReference>
<dbReference type="PANTHER" id="PTHR32309:SF13">
    <property type="entry name" value="FERRIC ENTEROBACTIN TRANSPORT PROTEIN FEPE"/>
    <property type="match status" value="1"/>
</dbReference>
<dbReference type="Pfam" id="PF10609">
    <property type="entry name" value="ParA"/>
    <property type="match status" value="1"/>
</dbReference>
<keyword evidence="13" id="KW-1185">Reference proteome</keyword>
<feature type="transmembrane region" description="Helical" evidence="9">
    <location>
        <begin position="481"/>
        <end position="500"/>
    </location>
</feature>
<organism evidence="12 13">
    <name type="scientific">Flaviaesturariibacter amylovorans</name>
    <dbReference type="NCBI Taxonomy" id="1084520"/>
    <lineage>
        <taxon>Bacteria</taxon>
        <taxon>Pseudomonadati</taxon>
        <taxon>Bacteroidota</taxon>
        <taxon>Chitinophagia</taxon>
        <taxon>Chitinophagales</taxon>
        <taxon>Chitinophagaceae</taxon>
        <taxon>Flaviaestuariibacter</taxon>
    </lineage>
</organism>
<feature type="domain" description="Tyrosine-protein kinase G-rich" evidence="11">
    <location>
        <begin position="424"/>
        <end position="501"/>
    </location>
</feature>
<dbReference type="Pfam" id="PF13807">
    <property type="entry name" value="GNVR"/>
    <property type="match status" value="1"/>
</dbReference>
<proteinExistence type="predicted"/>
<evidence type="ECO:0000256" key="1">
    <source>
        <dbReference type="ARBA" id="ARBA00004651"/>
    </source>
</evidence>
<evidence type="ECO:0000256" key="8">
    <source>
        <dbReference type="SAM" id="Coils"/>
    </source>
</evidence>
<dbReference type="PANTHER" id="PTHR32309">
    <property type="entry name" value="TYROSINE-PROTEIN KINASE"/>
    <property type="match status" value="1"/>
</dbReference>
<keyword evidence="6 9" id="KW-1133">Transmembrane helix</keyword>
<gene>
    <name evidence="12" type="ORF">GCM10023184_19150</name>
</gene>
<evidence type="ECO:0000259" key="11">
    <source>
        <dbReference type="Pfam" id="PF13807"/>
    </source>
</evidence>
<evidence type="ECO:0000256" key="5">
    <source>
        <dbReference type="ARBA" id="ARBA00022840"/>
    </source>
</evidence>
<evidence type="ECO:0000313" key="13">
    <source>
        <dbReference type="Proteomes" id="UP001501725"/>
    </source>
</evidence>
<evidence type="ECO:0000256" key="6">
    <source>
        <dbReference type="ARBA" id="ARBA00022989"/>
    </source>
</evidence>
<keyword evidence="7 9" id="KW-0472">Membrane</keyword>
<dbReference type="EMBL" id="BAABGY010000007">
    <property type="protein sequence ID" value="GAA4328974.1"/>
    <property type="molecule type" value="Genomic_DNA"/>
</dbReference>
<dbReference type="InterPro" id="IPR027417">
    <property type="entry name" value="P-loop_NTPase"/>
</dbReference>
<dbReference type="Gene3D" id="3.40.50.300">
    <property type="entry name" value="P-loop containing nucleotide triphosphate hydrolases"/>
    <property type="match status" value="1"/>
</dbReference>
<evidence type="ECO:0000259" key="10">
    <source>
        <dbReference type="Pfam" id="PF02706"/>
    </source>
</evidence>
<name>A0ABP8GRS0_9BACT</name>
<feature type="domain" description="Polysaccharide chain length determinant N-terminal" evidence="10">
    <location>
        <begin position="26"/>
        <end position="100"/>
    </location>
</feature>
<dbReference type="RefSeq" id="WP_345255371.1">
    <property type="nucleotide sequence ID" value="NZ_BAABGY010000007.1"/>
</dbReference>
<sequence length="784" mass="86743">MNNRPDQKNTPFVEAFVYRYLPYWPLFAVLAVIFTALSVGYLRYATPVYEANATILIKDEKKGAEESSLSESMNVLSSKKIVENEVVVLQSRNLADKIVAGLRLYAPISESGRLGNRTAYTSSPIVVTAFNLDQVQTTQDIPFTYDAAARKVLVGGAAYPLDQLVATPYGSLTFSPNPRYKPGSNGPFHFRLVDPKSVAAGLQKKLDVAPAGKLSSIVRLKYSDESPERAEDILNNLVRDYNAASIDYKNSVARNTIAFVDERMRIVQRELNAVEKQIQSFKARNNVVDLSEQGKLYLKNVGEIDQKLAEVNMKMAVLGQVEQYVSAKQRDGSLVPSTLGIEDPLLSGLLEKLYQADLERDRLSRTTAENHPVMLALDEQIEKLRPGILDNIRSQRSALSASQRNLASTNSAYNSMLNTIPQKERELLDVSREQSIKNSIYSFLLQKREETAIAVASNIPDSKVVETARASVLPVGPNKPFILGAGIAFALLLSIAYVAWKEGFSRNVLFRDEIGTYTGVPVLAEIAHVDHLKGKLLSAQKDARVGEEFRQLRVAAGLFSKSNPKKRLLVTSSVAGEGKSFVASNLAVNLSLSGKKVVLLDMDLRNPQASRNFGAPQAMGLAEYLENEVEPYEIIKSTEYKNLYLVSAGTTESNATELLLNGKLAPLFDYLEEAFDFIIMDAAPVHPATDAYFLTEWSDLTLYVVRHAYTPKAFVQNLDANNRIKALNNLAIVFNDVKPRGFGSGSYGYGYGHEMRYGQDAAGDSRLKKFLRQLSFQKKGLKKA</sequence>
<feature type="coiled-coil region" evidence="8">
    <location>
        <begin position="257"/>
        <end position="284"/>
    </location>
</feature>
<reference evidence="13" key="1">
    <citation type="journal article" date="2019" name="Int. J. Syst. Evol. Microbiol.">
        <title>The Global Catalogue of Microorganisms (GCM) 10K type strain sequencing project: providing services to taxonomists for standard genome sequencing and annotation.</title>
        <authorList>
            <consortium name="The Broad Institute Genomics Platform"/>
            <consortium name="The Broad Institute Genome Sequencing Center for Infectious Disease"/>
            <person name="Wu L."/>
            <person name="Ma J."/>
        </authorList>
    </citation>
    <scope>NUCLEOTIDE SEQUENCE [LARGE SCALE GENOMIC DNA]</scope>
    <source>
        <strain evidence="13">JCM 17919</strain>
    </source>
</reference>
<feature type="transmembrane region" description="Helical" evidence="9">
    <location>
        <begin position="21"/>
        <end position="42"/>
    </location>
</feature>
<protein>
    <submittedName>
        <fullName evidence="12">Tyrosine-protein kinase</fullName>
    </submittedName>
</protein>
<dbReference type="InterPro" id="IPR050445">
    <property type="entry name" value="Bact_polysacc_biosynth/exp"/>
</dbReference>
<keyword evidence="12" id="KW-0808">Transferase</keyword>
<evidence type="ECO:0000256" key="3">
    <source>
        <dbReference type="ARBA" id="ARBA00022692"/>
    </source>
</evidence>
<evidence type="ECO:0000256" key="2">
    <source>
        <dbReference type="ARBA" id="ARBA00022475"/>
    </source>
</evidence>
<dbReference type="Proteomes" id="UP001501725">
    <property type="component" value="Unassembled WGS sequence"/>
</dbReference>